<accession>A0A6G0XI69</accession>
<comment type="caution">
    <text evidence="1">The sequence shown here is derived from an EMBL/GenBank/DDBJ whole genome shotgun (WGS) entry which is preliminary data.</text>
</comment>
<evidence type="ECO:0000313" key="1">
    <source>
        <dbReference type="EMBL" id="KAF0739909.1"/>
    </source>
</evidence>
<protein>
    <submittedName>
        <fullName evidence="1">Uncharacterized protein</fullName>
    </submittedName>
</protein>
<proteinExistence type="predicted"/>
<keyword evidence="2" id="KW-1185">Reference proteome</keyword>
<evidence type="ECO:0000313" key="2">
    <source>
        <dbReference type="Proteomes" id="UP000478052"/>
    </source>
</evidence>
<gene>
    <name evidence="1" type="ORF">FWK35_00029001</name>
</gene>
<name>A0A6G0XI69_APHCR</name>
<reference evidence="1 2" key="1">
    <citation type="submission" date="2019-08" db="EMBL/GenBank/DDBJ databases">
        <title>Whole genome of Aphis craccivora.</title>
        <authorList>
            <person name="Voronova N.V."/>
            <person name="Shulinski R.S."/>
            <person name="Bandarenka Y.V."/>
            <person name="Zhorov D.G."/>
            <person name="Warner D."/>
        </authorList>
    </citation>
    <scope>NUCLEOTIDE SEQUENCE [LARGE SCALE GENOMIC DNA]</scope>
    <source>
        <strain evidence="1">180601</strain>
        <tissue evidence="1">Whole Body</tissue>
    </source>
</reference>
<sequence length="15" mass="1653">MACPRRVTGKACWAC</sequence>
<dbReference type="EMBL" id="VUJU01007827">
    <property type="protein sequence ID" value="KAF0739909.1"/>
    <property type="molecule type" value="Genomic_DNA"/>
</dbReference>
<organism evidence="1 2">
    <name type="scientific">Aphis craccivora</name>
    <name type="common">Cowpea aphid</name>
    <dbReference type="NCBI Taxonomy" id="307492"/>
    <lineage>
        <taxon>Eukaryota</taxon>
        <taxon>Metazoa</taxon>
        <taxon>Ecdysozoa</taxon>
        <taxon>Arthropoda</taxon>
        <taxon>Hexapoda</taxon>
        <taxon>Insecta</taxon>
        <taxon>Pterygota</taxon>
        <taxon>Neoptera</taxon>
        <taxon>Paraneoptera</taxon>
        <taxon>Hemiptera</taxon>
        <taxon>Sternorrhyncha</taxon>
        <taxon>Aphidomorpha</taxon>
        <taxon>Aphidoidea</taxon>
        <taxon>Aphididae</taxon>
        <taxon>Aphidini</taxon>
        <taxon>Aphis</taxon>
        <taxon>Aphis</taxon>
    </lineage>
</organism>
<dbReference type="Proteomes" id="UP000478052">
    <property type="component" value="Unassembled WGS sequence"/>
</dbReference>